<evidence type="ECO:0000313" key="12">
    <source>
        <dbReference type="EMBL" id="MDQ0313997.1"/>
    </source>
</evidence>
<keyword evidence="5 8" id="KW-1133">Transmembrane helix</keyword>
<evidence type="ECO:0000256" key="6">
    <source>
        <dbReference type="ARBA" id="ARBA00023136"/>
    </source>
</evidence>
<dbReference type="InterPro" id="IPR011014">
    <property type="entry name" value="MscS_channel_TM-2"/>
</dbReference>
<dbReference type="EMBL" id="JAUSUL010000001">
    <property type="protein sequence ID" value="MDQ0313997.1"/>
    <property type="molecule type" value="Genomic_DNA"/>
</dbReference>
<dbReference type="SUPFAM" id="SSF82689">
    <property type="entry name" value="Mechanosensitive channel protein MscS (YggB), C-terminal domain"/>
    <property type="match status" value="1"/>
</dbReference>
<reference evidence="12" key="1">
    <citation type="submission" date="2023-07" db="EMBL/GenBank/DDBJ databases">
        <title>Genomic Encyclopedia of Type Strains, Phase IV (KMG-IV): sequencing the most valuable type-strain genomes for metagenomic binning, comparative biology and taxonomic classification.</title>
        <authorList>
            <person name="Goeker M."/>
        </authorList>
    </citation>
    <scope>NUCLEOTIDE SEQUENCE</scope>
    <source>
        <strain evidence="12">DSM 21202</strain>
    </source>
</reference>
<accession>A0AAE3VL24</accession>
<feature type="transmembrane region" description="Helical" evidence="8">
    <location>
        <begin position="157"/>
        <end position="176"/>
    </location>
</feature>
<evidence type="ECO:0000313" key="13">
    <source>
        <dbReference type="Proteomes" id="UP001229244"/>
    </source>
</evidence>
<evidence type="ECO:0000256" key="2">
    <source>
        <dbReference type="ARBA" id="ARBA00008017"/>
    </source>
</evidence>
<keyword evidence="13" id="KW-1185">Reference proteome</keyword>
<evidence type="ECO:0000259" key="9">
    <source>
        <dbReference type="Pfam" id="PF00924"/>
    </source>
</evidence>
<evidence type="ECO:0000256" key="4">
    <source>
        <dbReference type="ARBA" id="ARBA00022692"/>
    </source>
</evidence>
<gene>
    <name evidence="12" type="ORF">J2S73_000434</name>
</gene>
<evidence type="ECO:0000259" key="11">
    <source>
        <dbReference type="Pfam" id="PF21088"/>
    </source>
</evidence>
<sequence length="443" mass="47838">MNPDELAADLTGRFPQIRSAWQTVEGAIGQDTLGFPLDRILLAVVVFLLFYILRRPLRSLVLLLLTRLIGLTATKQRDQVIEALRGPIGLLPVALGAYFAFEIVRADEGGQIAVISAHVVASLVLAAVFWALFGLVTPLVESLRPYSGGLTQSMIDWIRRILASLVAFLGGAAILQEWGVQVGPLLAGMGIAGAAVALGAQDLFKNLIAGILILAEKRFQYGDWVKVDGVVDGTVEYIGFRSTKVRNFDDTLVQVPNTDLSDKAVTNYSAMRRRRIYWTIGVPYSTTVDQLREIRDGIEAYILDSGDFVSPKEMSTFVRIDSFGASSINIMVYCFTKTTIWAEWLAAKERLAYKLMDIVYGAGSSFAFPSTSLYVESLPEGKPDRFLPPDEDGKPQVEEADDTPRGPGATDSRGKPLGNAIGPGKAGPSDGSDGGEAGEGEAG</sequence>
<dbReference type="GO" id="GO:0008381">
    <property type="term" value="F:mechanosensitive monoatomic ion channel activity"/>
    <property type="evidence" value="ECO:0007669"/>
    <property type="project" value="UniProtKB-ARBA"/>
</dbReference>
<dbReference type="RefSeq" id="WP_306883785.1">
    <property type="nucleotide sequence ID" value="NZ_JAUSUL010000001.1"/>
</dbReference>
<dbReference type="InterPro" id="IPR045042">
    <property type="entry name" value="YnaI-like"/>
</dbReference>
<evidence type="ECO:0000256" key="5">
    <source>
        <dbReference type="ARBA" id="ARBA00022989"/>
    </source>
</evidence>
<evidence type="ECO:0000259" key="10">
    <source>
        <dbReference type="Pfam" id="PF21082"/>
    </source>
</evidence>
<dbReference type="GO" id="GO:0005886">
    <property type="term" value="C:plasma membrane"/>
    <property type="evidence" value="ECO:0007669"/>
    <property type="project" value="UniProtKB-SubCell"/>
</dbReference>
<comment type="similarity">
    <text evidence="2">Belongs to the MscS (TC 1.A.23) family.</text>
</comment>
<dbReference type="Pfam" id="PF21088">
    <property type="entry name" value="MS_channel_1st"/>
    <property type="match status" value="1"/>
</dbReference>
<feature type="domain" description="Mechanosensitive ion channel MscS" evidence="9">
    <location>
        <begin position="202"/>
        <end position="269"/>
    </location>
</feature>
<evidence type="ECO:0000256" key="7">
    <source>
        <dbReference type="SAM" id="MobiDB-lite"/>
    </source>
</evidence>
<evidence type="ECO:0000256" key="3">
    <source>
        <dbReference type="ARBA" id="ARBA00022475"/>
    </source>
</evidence>
<dbReference type="SUPFAM" id="SSF50182">
    <property type="entry name" value="Sm-like ribonucleoproteins"/>
    <property type="match status" value="1"/>
</dbReference>
<dbReference type="InterPro" id="IPR011066">
    <property type="entry name" value="MscS_channel_C_sf"/>
</dbReference>
<dbReference type="InterPro" id="IPR010920">
    <property type="entry name" value="LSM_dom_sf"/>
</dbReference>
<dbReference type="InterPro" id="IPR006685">
    <property type="entry name" value="MscS_channel_2nd"/>
</dbReference>
<feature type="transmembrane region" description="Helical" evidence="8">
    <location>
        <begin position="33"/>
        <end position="53"/>
    </location>
</feature>
<dbReference type="InterPro" id="IPR006686">
    <property type="entry name" value="MscS_channel_CS"/>
</dbReference>
<dbReference type="InterPro" id="IPR023408">
    <property type="entry name" value="MscS_beta-dom_sf"/>
</dbReference>
<dbReference type="PANTHER" id="PTHR43634:SF2">
    <property type="entry name" value="LOW CONDUCTANCE MECHANOSENSITIVE CHANNEL YNAI"/>
    <property type="match status" value="1"/>
</dbReference>
<name>A0AAE3VL24_9HYPH</name>
<keyword evidence="4 8" id="KW-0812">Transmembrane</keyword>
<feature type="transmembrane region" description="Helical" evidence="8">
    <location>
        <begin position="113"/>
        <end position="136"/>
    </location>
</feature>
<feature type="region of interest" description="Disordered" evidence="7">
    <location>
        <begin position="379"/>
        <end position="443"/>
    </location>
</feature>
<dbReference type="Gene3D" id="3.30.70.100">
    <property type="match status" value="1"/>
</dbReference>
<feature type="transmembrane region" description="Helical" evidence="8">
    <location>
        <begin position="83"/>
        <end position="101"/>
    </location>
</feature>
<evidence type="ECO:0000256" key="8">
    <source>
        <dbReference type="SAM" id="Phobius"/>
    </source>
</evidence>
<dbReference type="Gene3D" id="2.30.30.60">
    <property type="match status" value="1"/>
</dbReference>
<organism evidence="12 13">
    <name type="scientific">Amorphus orientalis</name>
    <dbReference type="NCBI Taxonomy" id="649198"/>
    <lineage>
        <taxon>Bacteria</taxon>
        <taxon>Pseudomonadati</taxon>
        <taxon>Pseudomonadota</taxon>
        <taxon>Alphaproteobacteria</taxon>
        <taxon>Hyphomicrobiales</taxon>
        <taxon>Amorphaceae</taxon>
        <taxon>Amorphus</taxon>
    </lineage>
</organism>
<keyword evidence="3" id="KW-1003">Cell membrane</keyword>
<dbReference type="InterPro" id="IPR049278">
    <property type="entry name" value="MS_channel_C"/>
</dbReference>
<dbReference type="Pfam" id="PF21082">
    <property type="entry name" value="MS_channel_3rd"/>
    <property type="match status" value="1"/>
</dbReference>
<dbReference type="PANTHER" id="PTHR43634">
    <property type="entry name" value="OW CONDUCTANCE MECHANOSENSITIVE CHANNEL"/>
    <property type="match status" value="1"/>
</dbReference>
<evidence type="ECO:0000256" key="1">
    <source>
        <dbReference type="ARBA" id="ARBA00004651"/>
    </source>
</evidence>
<dbReference type="PROSITE" id="PS01246">
    <property type="entry name" value="UPF0003"/>
    <property type="match status" value="1"/>
</dbReference>
<keyword evidence="6 8" id="KW-0472">Membrane</keyword>
<dbReference type="AlphaFoldDB" id="A0AAE3VL24"/>
<feature type="domain" description="Mechanosensitive ion channel transmembrane helices 2/3" evidence="11">
    <location>
        <begin position="161"/>
        <end position="201"/>
    </location>
</feature>
<dbReference type="InterPro" id="IPR049142">
    <property type="entry name" value="MS_channel_1st"/>
</dbReference>
<dbReference type="Gene3D" id="1.10.287.1260">
    <property type="match status" value="1"/>
</dbReference>
<dbReference type="SUPFAM" id="SSF82861">
    <property type="entry name" value="Mechanosensitive channel protein MscS (YggB), transmembrane region"/>
    <property type="match status" value="1"/>
</dbReference>
<dbReference type="Proteomes" id="UP001229244">
    <property type="component" value="Unassembled WGS sequence"/>
</dbReference>
<proteinExistence type="inferred from homology"/>
<dbReference type="Pfam" id="PF00924">
    <property type="entry name" value="MS_channel_2nd"/>
    <property type="match status" value="1"/>
</dbReference>
<comment type="caution">
    <text evidence="12">The sequence shown here is derived from an EMBL/GenBank/DDBJ whole genome shotgun (WGS) entry which is preliminary data.</text>
</comment>
<feature type="compositionally biased region" description="Basic and acidic residues" evidence="7">
    <location>
        <begin position="379"/>
        <end position="397"/>
    </location>
</feature>
<comment type="subcellular location">
    <subcellularLocation>
        <location evidence="1">Cell membrane</location>
        <topology evidence="1">Multi-pass membrane protein</topology>
    </subcellularLocation>
</comment>
<protein>
    <submittedName>
        <fullName evidence="12">MscS family membrane protein</fullName>
    </submittedName>
</protein>
<feature type="domain" description="Mechanosensitive ion channel MscS C-terminal" evidence="10">
    <location>
        <begin position="278"/>
        <end position="359"/>
    </location>
</feature>